<keyword evidence="6" id="KW-1185">Reference proteome</keyword>
<dbReference type="Gene3D" id="2.60.40.10">
    <property type="entry name" value="Immunoglobulins"/>
    <property type="match status" value="1"/>
</dbReference>
<evidence type="ECO:0000313" key="6">
    <source>
        <dbReference type="Proteomes" id="UP000287609"/>
    </source>
</evidence>
<dbReference type="InterPro" id="IPR026466">
    <property type="entry name" value="Fim_isopep_form_D2_dom"/>
</dbReference>
<sequence length="534" mass="55695">MMAIWKRLCASVAAAATLLGLAIGASVAMADDTAASTDGTITITTANAETDTFQAYLLGTYVNPQVSGNQVTSVDLQENPAWSDAIADSLNYALGDQSIPQAYTGNELTYVTTAMDENGAAATDATRRVFADRLFRYVGTQKAAAIAPTSVNTKSEPATVTFTGLTPGYYMVTETVNGEMNGTPMLVGTNIVANGQSYSNLNGEELGVATAKPQKPSGPKKTVANGDGSPNDGTTYWGEKLKYSIKLLVPGTSNREVTMQVEDTASKGLQIPTQASDFSMAITDANGNAYTGGVKPVLSIVSQTGDAAQGTTTTLQIANVKGLDGYYITVSYLATVTPDAPVANTNNVSDATKQPSATNVAKISHDGGANWSAEGDPVKTNTYGFSFTKTDRKSGEPLAGATFAITGTGKNYTQPVTMTTSADNNDTVTFNGLAAGVYTVTETQVPDGYVQNIKPSFNVQITQDGTVLISKNDAFGLVSLNNGKMTVQNVTSIAQLPLTGAAGITMIALMALVLALIAILILWRSRSLKKQMNA</sequence>
<keyword evidence="3" id="KW-0732">Signal</keyword>
<evidence type="ECO:0000256" key="3">
    <source>
        <dbReference type="SAM" id="SignalP"/>
    </source>
</evidence>
<dbReference type="EMBL" id="QXGM01000001">
    <property type="protein sequence ID" value="RSX55453.1"/>
    <property type="molecule type" value="Genomic_DNA"/>
</dbReference>
<evidence type="ECO:0000313" key="5">
    <source>
        <dbReference type="EMBL" id="RSX55453.1"/>
    </source>
</evidence>
<proteinExistence type="predicted"/>
<gene>
    <name evidence="5" type="ORF">D2E26_0016</name>
</gene>
<dbReference type="Proteomes" id="UP000287609">
    <property type="component" value="Unassembled WGS sequence"/>
</dbReference>
<feature type="transmembrane region" description="Helical" evidence="2">
    <location>
        <begin position="498"/>
        <end position="523"/>
    </location>
</feature>
<organism evidence="5 6">
    <name type="scientific">Bifidobacterium dolichotidis</name>
    <dbReference type="NCBI Taxonomy" id="2306976"/>
    <lineage>
        <taxon>Bacteria</taxon>
        <taxon>Bacillati</taxon>
        <taxon>Actinomycetota</taxon>
        <taxon>Actinomycetes</taxon>
        <taxon>Bifidobacteriales</taxon>
        <taxon>Bifidobacteriaceae</taxon>
        <taxon>Bifidobacterium</taxon>
    </lineage>
</organism>
<accession>A0A430FRH5</accession>
<dbReference type="GO" id="GO:0005975">
    <property type="term" value="P:carbohydrate metabolic process"/>
    <property type="evidence" value="ECO:0007669"/>
    <property type="project" value="UniProtKB-ARBA"/>
</dbReference>
<dbReference type="InterPro" id="IPR041033">
    <property type="entry name" value="SpaA_PFL_dom_1"/>
</dbReference>
<reference evidence="5 6" key="1">
    <citation type="submission" date="2018-09" db="EMBL/GenBank/DDBJ databases">
        <title>Characterization of the phylogenetic diversity of five novel species belonging to the genus Bifidobacterium.</title>
        <authorList>
            <person name="Lugli G.A."/>
            <person name="Duranti S."/>
            <person name="Milani C."/>
        </authorList>
    </citation>
    <scope>NUCLEOTIDE SEQUENCE [LARGE SCALE GENOMIC DNA]</scope>
    <source>
        <strain evidence="5 6">2036B</strain>
    </source>
</reference>
<feature type="domain" description="SpaA-like prealbumin fold" evidence="4">
    <location>
        <begin position="385"/>
        <end position="471"/>
    </location>
</feature>
<keyword evidence="2" id="KW-0472">Membrane</keyword>
<protein>
    <submittedName>
        <fullName evidence="5">Fimbrial subunit-like protein</fullName>
    </submittedName>
</protein>
<comment type="caution">
    <text evidence="5">The sequence shown here is derived from an EMBL/GenBank/DDBJ whole genome shotgun (WGS) entry which is preliminary data.</text>
</comment>
<evidence type="ECO:0000259" key="4">
    <source>
        <dbReference type="Pfam" id="PF17802"/>
    </source>
</evidence>
<feature type="chain" id="PRO_5018995482" evidence="3">
    <location>
        <begin position="31"/>
        <end position="534"/>
    </location>
</feature>
<dbReference type="Pfam" id="PF17802">
    <property type="entry name" value="SpaA"/>
    <property type="match status" value="1"/>
</dbReference>
<evidence type="ECO:0000256" key="1">
    <source>
        <dbReference type="SAM" id="MobiDB-lite"/>
    </source>
</evidence>
<dbReference type="SUPFAM" id="SSF49478">
    <property type="entry name" value="Cna protein B-type domain"/>
    <property type="match status" value="1"/>
</dbReference>
<dbReference type="InterPro" id="IPR013783">
    <property type="entry name" value="Ig-like_fold"/>
</dbReference>
<dbReference type="NCBIfam" id="TIGR04226">
    <property type="entry name" value="RrgB_K2N_iso_D2"/>
    <property type="match status" value="1"/>
</dbReference>
<feature type="signal peptide" evidence="3">
    <location>
        <begin position="1"/>
        <end position="30"/>
    </location>
</feature>
<keyword evidence="2" id="KW-0812">Transmembrane</keyword>
<keyword evidence="2" id="KW-1133">Transmembrane helix</keyword>
<evidence type="ECO:0000256" key="2">
    <source>
        <dbReference type="SAM" id="Phobius"/>
    </source>
</evidence>
<name>A0A430FRH5_9BIFI</name>
<feature type="region of interest" description="Disordered" evidence="1">
    <location>
        <begin position="210"/>
        <end position="232"/>
    </location>
</feature>
<dbReference type="OrthoDB" id="3223769at2"/>
<dbReference type="AlphaFoldDB" id="A0A430FRH5"/>